<dbReference type="EMBL" id="JFFI01002132">
    <property type="protein sequence ID" value="KXH42282.1"/>
    <property type="molecule type" value="Genomic_DNA"/>
</dbReference>
<protein>
    <submittedName>
        <fullName evidence="2">Uncharacterized protein</fullName>
    </submittedName>
</protein>
<dbReference type="Proteomes" id="UP000070121">
    <property type="component" value="Unassembled WGS sequence"/>
</dbReference>
<dbReference type="OrthoDB" id="4497263at2759"/>
<dbReference type="AlphaFoldDB" id="A0A135T2B6"/>
<feature type="region of interest" description="Disordered" evidence="1">
    <location>
        <begin position="1"/>
        <end position="71"/>
    </location>
</feature>
<proteinExistence type="predicted"/>
<gene>
    <name evidence="2" type="ORF">CSAL01_11558</name>
</gene>
<feature type="compositionally biased region" description="Pro residues" evidence="1">
    <location>
        <begin position="1"/>
        <end position="10"/>
    </location>
</feature>
<feature type="compositionally biased region" description="Low complexity" evidence="1">
    <location>
        <begin position="44"/>
        <end position="61"/>
    </location>
</feature>
<organism evidence="2 3">
    <name type="scientific">Colletotrichum salicis</name>
    <dbReference type="NCBI Taxonomy" id="1209931"/>
    <lineage>
        <taxon>Eukaryota</taxon>
        <taxon>Fungi</taxon>
        <taxon>Dikarya</taxon>
        <taxon>Ascomycota</taxon>
        <taxon>Pezizomycotina</taxon>
        <taxon>Sordariomycetes</taxon>
        <taxon>Hypocreomycetidae</taxon>
        <taxon>Glomerellales</taxon>
        <taxon>Glomerellaceae</taxon>
        <taxon>Colletotrichum</taxon>
        <taxon>Colletotrichum acutatum species complex</taxon>
    </lineage>
</organism>
<evidence type="ECO:0000256" key="1">
    <source>
        <dbReference type="SAM" id="MobiDB-lite"/>
    </source>
</evidence>
<comment type="caution">
    <text evidence="2">The sequence shown here is derived from an EMBL/GenBank/DDBJ whole genome shotgun (WGS) entry which is preliminary data.</text>
</comment>
<evidence type="ECO:0000313" key="2">
    <source>
        <dbReference type="EMBL" id="KXH42282.1"/>
    </source>
</evidence>
<reference evidence="2 3" key="1">
    <citation type="submission" date="2014-02" db="EMBL/GenBank/DDBJ databases">
        <title>The genome sequence of Colletotrichum salicis CBS 607.94.</title>
        <authorList>
            <person name="Baroncelli R."/>
            <person name="Thon M.R."/>
        </authorList>
    </citation>
    <scope>NUCLEOTIDE SEQUENCE [LARGE SCALE GENOMIC DNA]</scope>
    <source>
        <strain evidence="2 3">CBS 607.94</strain>
    </source>
</reference>
<evidence type="ECO:0000313" key="3">
    <source>
        <dbReference type="Proteomes" id="UP000070121"/>
    </source>
</evidence>
<keyword evidence="3" id="KW-1185">Reference proteome</keyword>
<sequence length="131" mass="14249">MQANKNPPPCGLNVGIESGTNKERQHNLRGTHHVRKMQEGVQPSVSATDRSTSPSSSPLKQSPERLHHLSPPHHHYLNIWRTQLGGGTVTSIIALPTTFTPPASCSTIYRLNGFSLAAFDPGYGLDINTTE</sequence>
<accession>A0A135T2B6</accession>
<name>A0A135T2B6_9PEZI</name>
<dbReference type="STRING" id="1209931.A0A135T2B6"/>